<dbReference type="GO" id="GO:0016757">
    <property type="term" value="F:glycosyltransferase activity"/>
    <property type="evidence" value="ECO:0007669"/>
    <property type="project" value="InterPro"/>
</dbReference>
<evidence type="ECO:0000313" key="5">
    <source>
        <dbReference type="Proteomes" id="UP000284322"/>
    </source>
</evidence>
<evidence type="ECO:0000313" key="4">
    <source>
        <dbReference type="EMBL" id="RJX71119.1"/>
    </source>
</evidence>
<comment type="caution">
    <text evidence="4">The sequence shown here is derived from an EMBL/GenBank/DDBJ whole genome shotgun (WGS) entry which is preliminary data.</text>
</comment>
<dbReference type="SUPFAM" id="SSF48452">
    <property type="entry name" value="TPR-like"/>
    <property type="match status" value="1"/>
</dbReference>
<dbReference type="PANTHER" id="PTHR44858">
    <property type="entry name" value="TETRATRICOPEPTIDE REPEAT PROTEIN 6"/>
    <property type="match status" value="1"/>
</dbReference>
<dbReference type="SMART" id="SM00028">
    <property type="entry name" value="TPR"/>
    <property type="match status" value="2"/>
</dbReference>
<dbReference type="PANTHER" id="PTHR44858:SF1">
    <property type="entry name" value="UDP-N-ACETYLGLUCOSAMINE--PEPTIDE N-ACETYLGLUCOSAMINYLTRANSFERASE SPINDLY-RELATED"/>
    <property type="match status" value="1"/>
</dbReference>
<dbReference type="AlphaFoldDB" id="A0A419R5R8"/>
<dbReference type="InterPro" id="IPR050498">
    <property type="entry name" value="Ycf3"/>
</dbReference>
<dbReference type="Gene3D" id="3.40.50.2000">
    <property type="entry name" value="Glycogen Phosphorylase B"/>
    <property type="match status" value="1"/>
</dbReference>
<evidence type="ECO:0000256" key="2">
    <source>
        <dbReference type="ARBA" id="ARBA00022803"/>
    </source>
</evidence>
<organism evidence="4 5">
    <name type="scientific">Tsuneonella suprasediminis</name>
    <dbReference type="NCBI Taxonomy" id="2306996"/>
    <lineage>
        <taxon>Bacteria</taxon>
        <taxon>Pseudomonadati</taxon>
        <taxon>Pseudomonadota</taxon>
        <taxon>Alphaproteobacteria</taxon>
        <taxon>Sphingomonadales</taxon>
        <taxon>Erythrobacteraceae</taxon>
        <taxon>Tsuneonella</taxon>
    </lineage>
</organism>
<dbReference type="SUPFAM" id="SSF53756">
    <property type="entry name" value="UDP-Glycosyltransferase/glycogen phosphorylase"/>
    <property type="match status" value="1"/>
</dbReference>
<keyword evidence="5" id="KW-1185">Reference proteome</keyword>
<dbReference type="EMBL" id="RAHJ01000003">
    <property type="protein sequence ID" value="RJX71119.1"/>
    <property type="molecule type" value="Genomic_DNA"/>
</dbReference>
<dbReference type="Pfam" id="PF01075">
    <property type="entry name" value="Glyco_transf_9"/>
    <property type="match status" value="1"/>
</dbReference>
<dbReference type="PROSITE" id="PS50005">
    <property type="entry name" value="TPR"/>
    <property type="match status" value="1"/>
</dbReference>
<dbReference type="OrthoDB" id="6193797at2"/>
<sequence>MIAAMASAQCREGNMAEPGIHQMATCEDALAALNNGDLARCGELAVAILAHDPDNGLAHMLRAASLNDEWAALAAAHCAAACRNAPFDPQAWINRAVFFEWADQHDRALDCYRRALTIDPLHIDALAGGTQSFRVNELFEESIALAERLQQRAPDHPASYSNAAIALQNLGRVEEADAMFALASERATDRSHLDWEHFHSLLARQHFAEAWPKYETRFAPSVKNGVNDFPFDCPRWSGASSDHVLVYGEQGLGDQIMFASAVADMQAACGQVTLAVHELLVGLFRASFPEVAVLALPFDAGAEEYADVLARAGAERPVDSVLAIGSLMGRFRNRRDAFSGAPYLRPSDGARDFWRGRLDWAGRDAQGRGQRALRVGVCWASNPAKGQFNGSMRARHKTMPLAEMLRLVDIEGVAPVAITNVPLAEFEGGDAAQGRLVDISADLLSLDRTAAVLEQLDLLVTVDTGVAHLAGAMGVPVWILLNRKGDCRWGEWGARSSYWYDSARLYWQDAPGDWSGLIERVRKDLIGAAQQQRVGECA</sequence>
<dbReference type="InterPro" id="IPR011990">
    <property type="entry name" value="TPR-like_helical_dom_sf"/>
</dbReference>
<protein>
    <submittedName>
        <fullName evidence="4">Uncharacterized protein</fullName>
    </submittedName>
</protein>
<dbReference type="GO" id="GO:0046813">
    <property type="term" value="P:receptor-mediated virion attachment to host cell"/>
    <property type="evidence" value="ECO:0007669"/>
    <property type="project" value="TreeGrafter"/>
</dbReference>
<keyword evidence="1" id="KW-0677">Repeat</keyword>
<gene>
    <name evidence="4" type="ORF">D6858_00295</name>
</gene>
<dbReference type="InterPro" id="IPR002201">
    <property type="entry name" value="Glyco_trans_9"/>
</dbReference>
<dbReference type="InterPro" id="IPR019734">
    <property type="entry name" value="TPR_rpt"/>
</dbReference>
<reference evidence="4 5" key="1">
    <citation type="submission" date="2018-09" db="EMBL/GenBank/DDBJ databases">
        <title>Altererythrobacter sp.Ery1 and Ery12, the genome sequencing of novel strains in genus Alterythrobacter.</title>
        <authorList>
            <person name="Cheng H."/>
            <person name="Wu Y.-H."/>
            <person name="Fang C."/>
            <person name="Xu X.-W."/>
        </authorList>
    </citation>
    <scope>NUCLEOTIDE SEQUENCE [LARGE SCALE GENOMIC DNA]</scope>
    <source>
        <strain evidence="4 5">Ery12</strain>
    </source>
</reference>
<proteinExistence type="predicted"/>
<evidence type="ECO:0000256" key="1">
    <source>
        <dbReference type="ARBA" id="ARBA00022737"/>
    </source>
</evidence>
<feature type="repeat" description="TPR" evidence="3">
    <location>
        <begin position="89"/>
        <end position="122"/>
    </location>
</feature>
<dbReference type="Proteomes" id="UP000284322">
    <property type="component" value="Unassembled WGS sequence"/>
</dbReference>
<dbReference type="Gene3D" id="1.25.40.10">
    <property type="entry name" value="Tetratricopeptide repeat domain"/>
    <property type="match status" value="1"/>
</dbReference>
<name>A0A419R5R8_9SPHN</name>
<keyword evidence="2 3" id="KW-0802">TPR repeat</keyword>
<dbReference type="GO" id="GO:0009279">
    <property type="term" value="C:cell outer membrane"/>
    <property type="evidence" value="ECO:0007669"/>
    <property type="project" value="TreeGrafter"/>
</dbReference>
<evidence type="ECO:0000256" key="3">
    <source>
        <dbReference type="PROSITE-ProRule" id="PRU00339"/>
    </source>
</evidence>
<accession>A0A419R5R8</accession>